<organism evidence="1 2">
    <name type="scientific">Legionella beliardensis</name>
    <dbReference type="NCBI Taxonomy" id="91822"/>
    <lineage>
        <taxon>Bacteria</taxon>
        <taxon>Pseudomonadati</taxon>
        <taxon>Pseudomonadota</taxon>
        <taxon>Gammaproteobacteria</taxon>
        <taxon>Legionellales</taxon>
        <taxon>Legionellaceae</taxon>
        <taxon>Legionella</taxon>
    </lineage>
</organism>
<keyword evidence="2" id="KW-1185">Reference proteome</keyword>
<sequence length="575" mass="65196">MRYYFNTPDQINGDEAYDQADFTKALTYYKNAHQTLNQKAAERHFKRRSDFLYALAFVICEEIITNCEVINATINEQSTNEQTTFDCAPIEKLWQDIPGLVNELETVFDEMGSSEKKEIIKEKMVFGYQLLADVCEIISDELVDNLNEIPPESDLAPALEWITKALNYAKQGNSPLDLDLHLGYLNLLEKGYKSSLDKSYLVKISQHISSNKLLELPLTTMQTLEILSYQLLVAVANDDAHTANQYIAEFRELIANSADIDSDHPLIEDIKNLIAQLPDDNEVTPLRKRKFKVIDKPLNEKEEKEVFSEDEDEDESLVLKRSTSKKTYKKSRAICIDDNDATESVEISAIDTEAESIVPLPTAEVQQSYPKDLPSMSQMSNTATFFANRHTAARKVTFKEDSHAIAFVKTLKELGGNESNPNFLANILSLIADFYCHTKLPLKNTSLLAFELYKNALLLNPKHVVAHTAVRELGKQPIIRDNNRYGSSSNSTQTNINTIFIDAIESLMTQIEAFKFQDLEKINHITDESIKFIVNNLVSKNIAGSRSAEIASKINSRYNYFAEHTTGQERMFSYS</sequence>
<dbReference type="OrthoDB" id="5632254at2"/>
<accession>A0A378I8W7</accession>
<name>A0A378I8W7_9GAMM</name>
<reference evidence="1 2" key="1">
    <citation type="submission" date="2018-06" db="EMBL/GenBank/DDBJ databases">
        <authorList>
            <consortium name="Pathogen Informatics"/>
            <person name="Doyle S."/>
        </authorList>
    </citation>
    <scope>NUCLEOTIDE SEQUENCE [LARGE SCALE GENOMIC DNA]</scope>
    <source>
        <strain evidence="1 2">NCTC13315</strain>
    </source>
</reference>
<dbReference type="EMBL" id="UGNV01000001">
    <property type="protein sequence ID" value="STX28814.1"/>
    <property type="molecule type" value="Genomic_DNA"/>
</dbReference>
<dbReference type="RefSeq" id="WP_115302531.1">
    <property type="nucleotide sequence ID" value="NZ_CAAAHO010000001.1"/>
</dbReference>
<dbReference type="Proteomes" id="UP000254968">
    <property type="component" value="Unassembled WGS sequence"/>
</dbReference>
<protein>
    <submittedName>
        <fullName evidence="1">Uncharacterized protein</fullName>
    </submittedName>
</protein>
<proteinExistence type="predicted"/>
<evidence type="ECO:0000313" key="1">
    <source>
        <dbReference type="EMBL" id="STX28814.1"/>
    </source>
</evidence>
<evidence type="ECO:0000313" key="2">
    <source>
        <dbReference type="Proteomes" id="UP000254968"/>
    </source>
</evidence>
<gene>
    <name evidence="1" type="ORF">NCTC13315_01348</name>
</gene>
<dbReference type="AlphaFoldDB" id="A0A378I8W7"/>